<organism evidence="5 6">
    <name type="scientific">Marinigracilibium pacificum</name>
    <dbReference type="NCBI Taxonomy" id="2729599"/>
    <lineage>
        <taxon>Bacteria</taxon>
        <taxon>Pseudomonadati</taxon>
        <taxon>Bacteroidota</taxon>
        <taxon>Cytophagia</taxon>
        <taxon>Cytophagales</taxon>
        <taxon>Flammeovirgaceae</taxon>
        <taxon>Marinigracilibium</taxon>
    </lineage>
</organism>
<dbReference type="Gene3D" id="1.25.40.10">
    <property type="entry name" value="Tetratricopeptide repeat domain"/>
    <property type="match status" value="1"/>
</dbReference>
<dbReference type="Proteomes" id="UP000559010">
    <property type="component" value="Unassembled WGS sequence"/>
</dbReference>
<evidence type="ECO:0000313" key="6">
    <source>
        <dbReference type="Proteomes" id="UP000559010"/>
    </source>
</evidence>
<dbReference type="EMBL" id="JABBNU010000008">
    <property type="protein sequence ID" value="NMM49530.1"/>
    <property type="molecule type" value="Genomic_DNA"/>
</dbReference>
<keyword evidence="6" id="KW-1185">Reference proteome</keyword>
<keyword evidence="2" id="KW-1133">Transmembrane helix</keyword>
<reference evidence="5 6" key="1">
    <citation type="submission" date="2020-04" db="EMBL/GenBank/DDBJ databases">
        <title>Flammeovirgaceae bacterium KN852 isolated from deep sea.</title>
        <authorList>
            <person name="Zhang D.-C."/>
        </authorList>
    </citation>
    <scope>NUCLEOTIDE SEQUENCE [LARGE SCALE GENOMIC DNA]</scope>
    <source>
        <strain evidence="5 6">KN852</strain>
    </source>
</reference>
<feature type="coiled-coil region" evidence="1">
    <location>
        <begin position="355"/>
        <end position="382"/>
    </location>
</feature>
<name>A0A848J4U0_9BACT</name>
<proteinExistence type="predicted"/>
<keyword evidence="2" id="KW-0472">Membrane</keyword>
<gene>
    <name evidence="5" type="ORF">HH304_14065</name>
</gene>
<feature type="domain" description="DUF6377" evidence="4">
    <location>
        <begin position="258"/>
        <end position="497"/>
    </location>
</feature>
<feature type="chain" id="PRO_5032922405" evidence="3">
    <location>
        <begin position="21"/>
        <end position="535"/>
    </location>
</feature>
<dbReference type="AlphaFoldDB" id="A0A848J4U0"/>
<sequence length="535" mass="61212">MKNICLIAIFFLIGTIPAFAYEQDSTLIKLDSVLKHKEVFENERLETIKSLKQRLNASPGTSNEIKFGLYNQLYKNYRSFIYDSAFIYAQKMIDLGYEMNDSSKIGHAKNQLGFILLSSGMFKETFDTLKTVSVSHLNDSSKIEYYALMARALYDLCDYNHDQFYCDFYTEDANKYIDFAANLAKPDSYQYLYLNGLKSLRSQDLETSINYLNKLFEGTVTLTDHQSAISFSTLGYEYLILGDSAKAITLLAKASIADVSSAVKETSALTTLARLLYARGDIEKAYNYINHSMDDATFYGARQRINEVGNVLPIIASARLNTVEGEKKSLLNYSIGLTILSILTIVFAILTFVQAKRIKNKDQVIQANLNELKDKNEELIEANKIKDEYLGYYFSINSEYIAKLEKLKDSIGRKLSTNKTGDIQYIVNRIDLKKEREELYVSFDKVFLKLFPEFINEFNALFEPKDQTKVEDDQLLNTELRIFALIRMGITDSDKLANILGYSVNTIYAYKNRIKNKSIVPNEEFEKRIMAIKSS</sequence>
<feature type="transmembrane region" description="Helical" evidence="2">
    <location>
        <begin position="330"/>
        <end position="353"/>
    </location>
</feature>
<feature type="signal peptide" evidence="3">
    <location>
        <begin position="1"/>
        <end position="20"/>
    </location>
</feature>
<dbReference type="InterPro" id="IPR045957">
    <property type="entry name" value="DUF6377"/>
</dbReference>
<comment type="caution">
    <text evidence="5">The sequence shown here is derived from an EMBL/GenBank/DDBJ whole genome shotgun (WGS) entry which is preliminary data.</text>
</comment>
<evidence type="ECO:0000256" key="3">
    <source>
        <dbReference type="SAM" id="SignalP"/>
    </source>
</evidence>
<keyword evidence="3" id="KW-0732">Signal</keyword>
<keyword evidence="2" id="KW-0812">Transmembrane</keyword>
<keyword evidence="1" id="KW-0175">Coiled coil</keyword>
<evidence type="ECO:0000256" key="2">
    <source>
        <dbReference type="SAM" id="Phobius"/>
    </source>
</evidence>
<dbReference type="RefSeq" id="WP_169682724.1">
    <property type="nucleotide sequence ID" value="NZ_JABBNU010000008.1"/>
</dbReference>
<evidence type="ECO:0000313" key="5">
    <source>
        <dbReference type="EMBL" id="NMM49530.1"/>
    </source>
</evidence>
<dbReference type="SUPFAM" id="SSF48452">
    <property type="entry name" value="TPR-like"/>
    <property type="match status" value="1"/>
</dbReference>
<evidence type="ECO:0000259" key="4">
    <source>
        <dbReference type="Pfam" id="PF19904"/>
    </source>
</evidence>
<accession>A0A848J4U0</accession>
<dbReference type="Pfam" id="PF19904">
    <property type="entry name" value="DUF6377"/>
    <property type="match status" value="1"/>
</dbReference>
<evidence type="ECO:0000256" key="1">
    <source>
        <dbReference type="SAM" id="Coils"/>
    </source>
</evidence>
<protein>
    <submittedName>
        <fullName evidence="5">Tetratricopeptide repeat protein</fullName>
    </submittedName>
</protein>
<dbReference type="InterPro" id="IPR011990">
    <property type="entry name" value="TPR-like_helical_dom_sf"/>
</dbReference>